<gene>
    <name evidence="2" type="ORF">DV706_11100</name>
</gene>
<proteinExistence type="predicted"/>
<sequence>MTCDRIRDSHSGELTRTVSSVDDERTGAMTNGNNDLDRAGRQAAYIANEWSNDPAIMQTQALCYVGIQLERIADALEEE</sequence>
<accession>A0A4D6HL65</accession>
<evidence type="ECO:0000313" key="2">
    <source>
        <dbReference type="EMBL" id="QCC54964.1"/>
    </source>
</evidence>
<dbReference type="AlphaFoldDB" id="A0A4D6HL65"/>
<protein>
    <submittedName>
        <fullName evidence="2">Uncharacterized protein</fullName>
    </submittedName>
</protein>
<feature type="region of interest" description="Disordered" evidence="1">
    <location>
        <begin position="1"/>
        <end position="36"/>
    </location>
</feature>
<dbReference type="EMBL" id="CP031305">
    <property type="protein sequence ID" value="QCC54964.1"/>
    <property type="molecule type" value="Genomic_DNA"/>
</dbReference>
<dbReference type="Proteomes" id="UP000296822">
    <property type="component" value="Chromosome"/>
</dbReference>
<reference evidence="2 3" key="1">
    <citation type="journal article" date="2019" name="Nat. Commun.">
        <title>A new type of DNA phosphorothioation-based antiviral system in archaea.</title>
        <authorList>
            <person name="Xiong L."/>
            <person name="Liu S."/>
            <person name="Chen S."/>
            <person name="Xiao Y."/>
            <person name="Zhu B."/>
            <person name="Gao Y."/>
            <person name="Zhang Y."/>
            <person name="Chen B."/>
            <person name="Luo J."/>
            <person name="Deng Z."/>
            <person name="Chen X."/>
            <person name="Wang L."/>
            <person name="Chen S."/>
        </authorList>
    </citation>
    <scope>NUCLEOTIDE SEQUENCE [LARGE SCALE GENOMIC DNA]</scope>
    <source>
        <strain evidence="2 3">JCM 10635</strain>
    </source>
</reference>
<evidence type="ECO:0000313" key="3">
    <source>
        <dbReference type="Proteomes" id="UP000296822"/>
    </source>
</evidence>
<feature type="compositionally biased region" description="Basic and acidic residues" evidence="1">
    <location>
        <begin position="1"/>
        <end position="13"/>
    </location>
</feature>
<dbReference type="KEGG" id="nbg:DV706_11100"/>
<organism evidence="2 3">
    <name type="scientific">Natronorubrum bangense</name>
    <dbReference type="NCBI Taxonomy" id="61858"/>
    <lineage>
        <taxon>Archaea</taxon>
        <taxon>Methanobacteriati</taxon>
        <taxon>Methanobacteriota</taxon>
        <taxon>Stenosarchaea group</taxon>
        <taxon>Halobacteria</taxon>
        <taxon>Halobacteriales</taxon>
        <taxon>Natrialbaceae</taxon>
        <taxon>Natronorubrum</taxon>
    </lineage>
</organism>
<name>A0A4D6HL65_9EURY</name>
<evidence type="ECO:0000256" key="1">
    <source>
        <dbReference type="SAM" id="MobiDB-lite"/>
    </source>
</evidence>